<sequence>MFFRSLSILKIKTIKTILFGVFLFSILSTQAQEPLTRKISFLEGLPSEVIYDLFVDSDGLLYLGTDKGLITYDGVHFKHIKYKDNLGNSLNTIQEDEHGVIWCKNFANQLFMLQGEFLEEDPITKKLLFEEKANLVDFVVSGRQIWILTQKKIFTLKKGGKPRLIYTLKDEGSNDFLSMIYDKDSKKLYVTTSSKILTFKSNKLLSIESGKDGLKILELYKGLLCYNYRTINNECVVGRNQIELSSDLKNTYFNKLSDAGNNLWLCSNNGLYEIDVKNKKFKNGFLKGIRVTDIVNDQEGNSWISTLDEGLYLMPSKQILSFNFEASNEKSNKNYTKIAKGPNGNYFIGTSDGKVIEINKQGKEICIYDTKSDNTIEFISFSKNILLTTYGFFNIGNPIMFTDPIYFGKGIAEDDRGNFLMASSNFGGLISKSLTGMPNVEKPFSKYKTINYGKYDNKVLTFRDKRAKCVLFDRFERKYYVAYIDGLYTYDNFGVEKHIKLPDGKEIIGSEMLQDEDGCIWIATLQNGVVRLKQEEVVERITIKNGLSNNNCRRIEVDDRSLWIVTDDGFDIFDFKTKKVKNAALNLCIKGITINDVFVDDKTVGLATNQGVYYFNKNIIEDINLPKFRFTSILANGKKLNTSEDIVLKHNENNINIKFNTIHFKSLGNYNYEYRLKAYDDTWYFQPSTTKNINYLALNPGQYKFEIRVKLGDNYTETQEINFLIKKPFWLQYWFIAFSILLFLGLLFLVYRWAEIKTKKSQELKEQLALSQLTALRSQMNPHFLFNVLNSVQGLIYSNQKNKATDYLGKFSDLMRKILDSSDKNEVTIEKEFETIDLYVSLEKARFEDDFEYKISFPENVDLSQYKIPSMIIQPFVENAIKHGLMHKEGQKRLEIKAEILNDIWCFTIDDNGIGRKASEIINQKIKKHISFATKAIENRVKLINKTTDVTIDIETIDKKSKLEEPLGTRIKIYIPIIE</sequence>
<dbReference type="Gene3D" id="3.30.565.10">
    <property type="entry name" value="Histidine kinase-like ATPase, C-terminal domain"/>
    <property type="match status" value="1"/>
</dbReference>
<proteinExistence type="predicted"/>
<dbReference type="SUPFAM" id="SSF55874">
    <property type="entry name" value="ATPase domain of HSP90 chaperone/DNA topoisomerase II/histidine kinase"/>
    <property type="match status" value="1"/>
</dbReference>
<dbReference type="InterPro" id="IPR010559">
    <property type="entry name" value="Sig_transdc_His_kin_internal"/>
</dbReference>
<dbReference type="InterPro" id="IPR011047">
    <property type="entry name" value="Quinoprotein_ADH-like_sf"/>
</dbReference>
<dbReference type="InterPro" id="IPR011123">
    <property type="entry name" value="Y_Y_Y"/>
</dbReference>
<keyword evidence="1" id="KW-0812">Transmembrane</keyword>
<dbReference type="InterPro" id="IPR011110">
    <property type="entry name" value="Reg_prop"/>
</dbReference>
<evidence type="ECO:0000256" key="1">
    <source>
        <dbReference type="SAM" id="Phobius"/>
    </source>
</evidence>
<organism evidence="4 5">
    <name type="scientific">Flavobacterium arsenatis</name>
    <dbReference type="NCBI Taxonomy" id="1484332"/>
    <lineage>
        <taxon>Bacteria</taxon>
        <taxon>Pseudomonadati</taxon>
        <taxon>Bacteroidota</taxon>
        <taxon>Flavobacteriia</taxon>
        <taxon>Flavobacteriales</taxon>
        <taxon>Flavobacteriaceae</taxon>
        <taxon>Flavobacterium</taxon>
    </lineage>
</organism>
<comment type="caution">
    <text evidence="4">The sequence shown here is derived from an EMBL/GenBank/DDBJ whole genome shotgun (WGS) entry which is preliminary data.</text>
</comment>
<dbReference type="Gene3D" id="2.130.10.10">
    <property type="entry name" value="YVTN repeat-like/Quinoprotein amine dehydrogenase"/>
    <property type="match status" value="3"/>
</dbReference>
<dbReference type="Pfam" id="PF07495">
    <property type="entry name" value="Y_Y_Y"/>
    <property type="match status" value="1"/>
</dbReference>
<dbReference type="Pfam" id="PF07494">
    <property type="entry name" value="Reg_prop"/>
    <property type="match status" value="1"/>
</dbReference>
<feature type="domain" description="Two component regulator three Y" evidence="3">
    <location>
        <begin position="666"/>
        <end position="723"/>
    </location>
</feature>
<reference evidence="4 5" key="1">
    <citation type="submission" date="2023-07" db="EMBL/GenBank/DDBJ databases">
        <title>Sorghum-associated microbial communities from plants grown in Nebraska, USA.</title>
        <authorList>
            <person name="Schachtman D."/>
        </authorList>
    </citation>
    <scope>NUCLEOTIDE SEQUENCE [LARGE SCALE GENOMIC DNA]</scope>
    <source>
        <strain evidence="4 5">3773</strain>
    </source>
</reference>
<dbReference type="Gene3D" id="2.60.40.10">
    <property type="entry name" value="Immunoglobulins"/>
    <property type="match status" value="1"/>
</dbReference>
<gene>
    <name evidence="4" type="ORF">J2X31_003218</name>
</gene>
<dbReference type="InterPro" id="IPR036890">
    <property type="entry name" value="HATPase_C_sf"/>
</dbReference>
<dbReference type="Proteomes" id="UP001255185">
    <property type="component" value="Unassembled WGS sequence"/>
</dbReference>
<protein>
    <submittedName>
        <fullName evidence="4">Ligand-binding sensor domain-containing protein</fullName>
    </submittedName>
</protein>
<dbReference type="PANTHER" id="PTHR34220">
    <property type="entry name" value="SENSOR HISTIDINE KINASE YPDA"/>
    <property type="match status" value="1"/>
</dbReference>
<dbReference type="InterPro" id="IPR013783">
    <property type="entry name" value="Ig-like_fold"/>
</dbReference>
<dbReference type="RefSeq" id="WP_310027981.1">
    <property type="nucleotide sequence ID" value="NZ_JAVDVI010000017.1"/>
</dbReference>
<evidence type="ECO:0000313" key="5">
    <source>
        <dbReference type="Proteomes" id="UP001255185"/>
    </source>
</evidence>
<keyword evidence="1" id="KW-1133">Transmembrane helix</keyword>
<evidence type="ECO:0000259" key="2">
    <source>
        <dbReference type="Pfam" id="PF06580"/>
    </source>
</evidence>
<keyword evidence="1" id="KW-0472">Membrane</keyword>
<dbReference type="SUPFAM" id="SSF50998">
    <property type="entry name" value="Quinoprotein alcohol dehydrogenase-like"/>
    <property type="match status" value="1"/>
</dbReference>
<dbReference type="InterPro" id="IPR050640">
    <property type="entry name" value="Bact_2-comp_sensor_kinase"/>
</dbReference>
<feature type="transmembrane region" description="Helical" evidence="1">
    <location>
        <begin position="730"/>
        <end position="751"/>
    </location>
</feature>
<dbReference type="InterPro" id="IPR015943">
    <property type="entry name" value="WD40/YVTN_repeat-like_dom_sf"/>
</dbReference>
<evidence type="ECO:0000313" key="4">
    <source>
        <dbReference type="EMBL" id="MDR6969191.1"/>
    </source>
</evidence>
<feature type="domain" description="Signal transduction histidine kinase internal region" evidence="2">
    <location>
        <begin position="772"/>
        <end position="851"/>
    </location>
</feature>
<name>A0ABU1TTI6_9FLAO</name>
<evidence type="ECO:0000259" key="3">
    <source>
        <dbReference type="Pfam" id="PF07495"/>
    </source>
</evidence>
<dbReference type="Pfam" id="PF06580">
    <property type="entry name" value="His_kinase"/>
    <property type="match status" value="1"/>
</dbReference>
<dbReference type="PANTHER" id="PTHR34220:SF7">
    <property type="entry name" value="SENSOR HISTIDINE KINASE YPDA"/>
    <property type="match status" value="1"/>
</dbReference>
<dbReference type="EMBL" id="JAVDVI010000017">
    <property type="protein sequence ID" value="MDR6969191.1"/>
    <property type="molecule type" value="Genomic_DNA"/>
</dbReference>
<accession>A0ABU1TTI6</accession>
<keyword evidence="5" id="KW-1185">Reference proteome</keyword>